<gene>
    <name evidence="1" type="ORF">M8744_13550</name>
</gene>
<dbReference type="EMBL" id="JAMQGO010000009">
    <property type="protein sequence ID" value="MCM2563176.1"/>
    <property type="molecule type" value="Genomic_DNA"/>
</dbReference>
<reference evidence="1" key="1">
    <citation type="submission" date="2022-06" db="EMBL/GenBank/DDBJ databases">
        <title>Lutimaribacter sp. EGI FJ00013, a novel bacterium isolated from a salt lake sediment enrichment.</title>
        <authorList>
            <person name="Gao L."/>
            <person name="Fang B.-Z."/>
            <person name="Li W.-J."/>
        </authorList>
    </citation>
    <scope>NUCLEOTIDE SEQUENCE</scope>
    <source>
        <strain evidence="1">EGI FJ00013</strain>
    </source>
</reference>
<organism evidence="1 2">
    <name type="scientific">Lutimaribacter degradans</name>
    <dbReference type="NCBI Taxonomy" id="2945989"/>
    <lineage>
        <taxon>Bacteria</taxon>
        <taxon>Pseudomonadati</taxon>
        <taxon>Pseudomonadota</taxon>
        <taxon>Alphaproteobacteria</taxon>
        <taxon>Rhodobacterales</taxon>
        <taxon>Roseobacteraceae</taxon>
        <taxon>Lutimaribacter</taxon>
    </lineage>
</organism>
<accession>A0ACC5ZYM1</accession>
<name>A0ACC5ZYM1_9RHOB</name>
<dbReference type="Proteomes" id="UP001203036">
    <property type="component" value="Unassembled WGS sequence"/>
</dbReference>
<evidence type="ECO:0000313" key="2">
    <source>
        <dbReference type="Proteomes" id="UP001203036"/>
    </source>
</evidence>
<evidence type="ECO:0000313" key="1">
    <source>
        <dbReference type="EMBL" id="MCM2563176.1"/>
    </source>
</evidence>
<keyword evidence="2" id="KW-1185">Reference proteome</keyword>
<proteinExistence type="predicted"/>
<protein>
    <submittedName>
        <fullName evidence="1">TonB family protein</fullName>
    </submittedName>
</protein>
<sequence>MIGSNPVAKFGALGLALAAHGVLALAWVAPAPVEIEGGGGASEVRLGSAFQDMAAGTLAPMPPEKIAAARPDKQSAESAPQRLTAQPARTAANPSPPNVLSAAPAQRAVVPTEPVDRAPRAPQTSPEAIKPAPADADASVRKAGQPEALQGTEPDSAAVARSLRPKPRSATFERTHRTAPEPRPQAKPRPTQRGNASRNARAGTESGQAQAKAAQSGSDGQEQASGNAAASNYPGQVMRALSRAGKPRVNARGSAVVAFTIAPNGRLASVSLARSSGSSALDQAALRLVRGAGPFPSPPVGAQRSFSIQIKGR</sequence>
<comment type="caution">
    <text evidence="1">The sequence shown here is derived from an EMBL/GenBank/DDBJ whole genome shotgun (WGS) entry which is preliminary data.</text>
</comment>